<name>A0A8S4QZD4_9NEOP</name>
<comment type="caution">
    <text evidence="1">The sequence shown here is derived from an EMBL/GenBank/DDBJ whole genome shotgun (WGS) entry which is preliminary data.</text>
</comment>
<dbReference type="Proteomes" id="UP000838756">
    <property type="component" value="Unassembled WGS sequence"/>
</dbReference>
<sequence length="140" mass="15765">NFASGIMHNQTQIGINQNGIIMPIQERPYYGRFSGMVSIHDDVTNNLQFPRPDFVSPVYQVQSNTGAITSYPNQEQNIQQPMQNLFVPVQLEAPRNMSPYTFDDPNPSDLLPDYRVKASGFASGPMDLRIDTWPTTNNVS</sequence>
<gene>
    <name evidence="1" type="primary">jg22384</name>
    <name evidence="1" type="ORF">PAEG_LOCUS8275</name>
</gene>
<feature type="non-terminal residue" evidence="1">
    <location>
        <position position="1"/>
    </location>
</feature>
<protein>
    <submittedName>
        <fullName evidence="1">Jg22384 protein</fullName>
    </submittedName>
</protein>
<proteinExistence type="predicted"/>
<evidence type="ECO:0000313" key="2">
    <source>
        <dbReference type="Proteomes" id="UP000838756"/>
    </source>
</evidence>
<dbReference type="AlphaFoldDB" id="A0A8S4QZD4"/>
<reference evidence="1" key="1">
    <citation type="submission" date="2022-03" db="EMBL/GenBank/DDBJ databases">
        <authorList>
            <person name="Lindestad O."/>
        </authorList>
    </citation>
    <scope>NUCLEOTIDE SEQUENCE</scope>
</reference>
<accession>A0A8S4QZD4</accession>
<dbReference type="EMBL" id="CAKXAJ010023966">
    <property type="protein sequence ID" value="CAH2228315.1"/>
    <property type="molecule type" value="Genomic_DNA"/>
</dbReference>
<evidence type="ECO:0000313" key="1">
    <source>
        <dbReference type="EMBL" id="CAH2228315.1"/>
    </source>
</evidence>
<organism evidence="1 2">
    <name type="scientific">Pararge aegeria aegeria</name>
    <dbReference type="NCBI Taxonomy" id="348720"/>
    <lineage>
        <taxon>Eukaryota</taxon>
        <taxon>Metazoa</taxon>
        <taxon>Ecdysozoa</taxon>
        <taxon>Arthropoda</taxon>
        <taxon>Hexapoda</taxon>
        <taxon>Insecta</taxon>
        <taxon>Pterygota</taxon>
        <taxon>Neoptera</taxon>
        <taxon>Endopterygota</taxon>
        <taxon>Lepidoptera</taxon>
        <taxon>Glossata</taxon>
        <taxon>Ditrysia</taxon>
        <taxon>Papilionoidea</taxon>
        <taxon>Nymphalidae</taxon>
        <taxon>Satyrinae</taxon>
        <taxon>Satyrini</taxon>
        <taxon>Parargina</taxon>
        <taxon>Pararge</taxon>
    </lineage>
</organism>
<dbReference type="OrthoDB" id="10067217at2759"/>
<keyword evidence="2" id="KW-1185">Reference proteome</keyword>